<dbReference type="STRING" id="1802056.A2954_06925"/>
<dbReference type="EMBL" id="MGAG01000010">
    <property type="protein sequence ID" value="OGK41589.1"/>
    <property type="molecule type" value="Genomic_DNA"/>
</dbReference>
<protein>
    <recommendedName>
        <fullName evidence="5">Glycosyl transferase family 1 domain-containing protein</fullName>
    </recommendedName>
</protein>
<dbReference type="GO" id="GO:0016757">
    <property type="term" value="F:glycosyltransferase activity"/>
    <property type="evidence" value="ECO:0007669"/>
    <property type="project" value="InterPro"/>
</dbReference>
<dbReference type="Proteomes" id="UP000177698">
    <property type="component" value="Unassembled WGS sequence"/>
</dbReference>
<evidence type="ECO:0000259" key="2">
    <source>
        <dbReference type="Pfam" id="PF13439"/>
    </source>
</evidence>
<proteinExistence type="predicted"/>
<evidence type="ECO:0000313" key="3">
    <source>
        <dbReference type="EMBL" id="OGK41589.1"/>
    </source>
</evidence>
<gene>
    <name evidence="3" type="ORF">A2954_06925</name>
</gene>
<dbReference type="AlphaFoldDB" id="A0A1F7IDZ9"/>
<reference evidence="3 4" key="1">
    <citation type="journal article" date="2016" name="Nat. Commun.">
        <title>Thousands of microbial genomes shed light on interconnected biogeochemical processes in an aquifer system.</title>
        <authorList>
            <person name="Anantharaman K."/>
            <person name="Brown C.T."/>
            <person name="Hug L.A."/>
            <person name="Sharon I."/>
            <person name="Castelle C.J."/>
            <person name="Probst A.J."/>
            <person name="Thomas B.C."/>
            <person name="Singh A."/>
            <person name="Wilkins M.J."/>
            <person name="Karaoz U."/>
            <person name="Brodie E.L."/>
            <person name="Williams K.H."/>
            <person name="Hubbard S.S."/>
            <person name="Banfield J.F."/>
        </authorList>
    </citation>
    <scope>NUCLEOTIDE SEQUENCE [LARGE SCALE GENOMIC DNA]</scope>
</reference>
<dbReference type="Gene3D" id="3.40.50.2000">
    <property type="entry name" value="Glycogen Phosphorylase B"/>
    <property type="match status" value="2"/>
</dbReference>
<organism evidence="3 4">
    <name type="scientific">Candidatus Roizmanbacteria bacterium RIFCSPLOWO2_01_FULL_37_12</name>
    <dbReference type="NCBI Taxonomy" id="1802056"/>
    <lineage>
        <taxon>Bacteria</taxon>
        <taxon>Candidatus Roizmaniibacteriota</taxon>
    </lineage>
</organism>
<comment type="caution">
    <text evidence="3">The sequence shown here is derived from an EMBL/GenBank/DDBJ whole genome shotgun (WGS) entry which is preliminary data.</text>
</comment>
<dbReference type="InterPro" id="IPR001296">
    <property type="entry name" value="Glyco_trans_1"/>
</dbReference>
<dbReference type="InterPro" id="IPR028098">
    <property type="entry name" value="Glyco_trans_4-like_N"/>
</dbReference>
<dbReference type="Pfam" id="PF00534">
    <property type="entry name" value="Glycos_transf_1"/>
    <property type="match status" value="1"/>
</dbReference>
<evidence type="ECO:0008006" key="5">
    <source>
        <dbReference type="Google" id="ProtNLM"/>
    </source>
</evidence>
<name>A0A1F7IDZ9_9BACT</name>
<evidence type="ECO:0000313" key="4">
    <source>
        <dbReference type="Proteomes" id="UP000177698"/>
    </source>
</evidence>
<dbReference type="SUPFAM" id="SSF53756">
    <property type="entry name" value="UDP-Glycosyltransferase/glycogen phosphorylase"/>
    <property type="match status" value="1"/>
</dbReference>
<feature type="domain" description="Glycosyltransferase subfamily 4-like N-terminal" evidence="2">
    <location>
        <begin position="21"/>
        <end position="178"/>
    </location>
</feature>
<dbReference type="CDD" id="cd03801">
    <property type="entry name" value="GT4_PimA-like"/>
    <property type="match status" value="1"/>
</dbReference>
<sequence>MKKLHIVFLDLDDMNNFLLAGGQARATQEVATRLVRLGHKVTVICSRFPGSNDGFNKGVFYQHIGLGSSNMKLNNLVFFFVLPIAVRKLKADAIIECFTAPISTCFSPLFTKIPVIGMPTMFEAKEFARKYKIPFHWFEALGAKFYKYFLAYSKNTKRKMQSLNPKVYARIIPNGITEEWFNLKGKEGNYGFFIGRIDIVQKGLDKLLEACKLLAAKKLSVKIIIAGNGPKVEEMQLINLIKNYNIGHIVKFVGRVDGKKREDLMLNSMFGMYPSRFEDFPLVPLEFTVLEKPVICADVPGMSWVPETVAIKVKSADPKELAEAIEKMATDRELRMEKKKHCRSFAKQYGWNNIAKQYADFCYEVIELEKKKTRN</sequence>
<dbReference type="PANTHER" id="PTHR12526:SF625">
    <property type="entry name" value="PHOSPHATIDYLINOSITOL GLYCAN-CLASS A"/>
    <property type="match status" value="1"/>
</dbReference>
<dbReference type="Pfam" id="PF13439">
    <property type="entry name" value="Glyco_transf_4"/>
    <property type="match status" value="1"/>
</dbReference>
<accession>A0A1F7IDZ9</accession>
<evidence type="ECO:0000259" key="1">
    <source>
        <dbReference type="Pfam" id="PF00534"/>
    </source>
</evidence>
<dbReference type="PANTHER" id="PTHR12526">
    <property type="entry name" value="GLYCOSYLTRANSFERASE"/>
    <property type="match status" value="1"/>
</dbReference>
<feature type="domain" description="Glycosyl transferase family 1" evidence="1">
    <location>
        <begin position="182"/>
        <end position="339"/>
    </location>
</feature>